<keyword evidence="1" id="KW-0720">Serine protease</keyword>
<feature type="active site" evidence="1">
    <location>
        <position position="275"/>
    </location>
</feature>
<feature type="active site" evidence="1">
    <location>
        <position position="230"/>
    </location>
</feature>
<evidence type="ECO:0000313" key="4">
    <source>
        <dbReference type="Proteomes" id="UP000320216"/>
    </source>
</evidence>
<dbReference type="Pfam" id="PF13180">
    <property type="entry name" value="PDZ_2"/>
    <property type="match status" value="1"/>
</dbReference>
<dbReference type="InterPro" id="IPR008269">
    <property type="entry name" value="Lon_proteolytic"/>
</dbReference>
<dbReference type="PROSITE" id="PS51786">
    <property type="entry name" value="LON_PROTEOLYTIC"/>
    <property type="match status" value="1"/>
</dbReference>
<dbReference type="SUPFAM" id="SSF54211">
    <property type="entry name" value="Ribosomal protein S5 domain 2-like"/>
    <property type="match status" value="1"/>
</dbReference>
<keyword evidence="1" id="KW-0645">Protease</keyword>
<dbReference type="Gene3D" id="2.30.42.10">
    <property type="match status" value="1"/>
</dbReference>
<dbReference type="GO" id="GO:0030163">
    <property type="term" value="P:protein catabolic process"/>
    <property type="evidence" value="ECO:0007669"/>
    <property type="project" value="InterPro"/>
</dbReference>
<dbReference type="GO" id="GO:0006508">
    <property type="term" value="P:proteolysis"/>
    <property type="evidence" value="ECO:0007669"/>
    <property type="project" value="UniProtKB-KW"/>
</dbReference>
<dbReference type="InterPro" id="IPR036034">
    <property type="entry name" value="PDZ_sf"/>
</dbReference>
<dbReference type="Proteomes" id="UP000320216">
    <property type="component" value="Chromosome"/>
</dbReference>
<gene>
    <name evidence="3" type="ORF">FPZ11_05855</name>
</gene>
<protein>
    <recommendedName>
        <fullName evidence="1">endopeptidase La</fullName>
        <ecNumber evidence="1">3.4.21.53</ecNumber>
    </recommendedName>
</protein>
<dbReference type="GO" id="GO:0004252">
    <property type="term" value="F:serine-type endopeptidase activity"/>
    <property type="evidence" value="ECO:0007669"/>
    <property type="project" value="UniProtKB-UniRule"/>
</dbReference>
<dbReference type="GO" id="GO:0004176">
    <property type="term" value="F:ATP-dependent peptidase activity"/>
    <property type="evidence" value="ECO:0007669"/>
    <property type="project" value="UniProtKB-UniRule"/>
</dbReference>
<dbReference type="Pfam" id="PF05362">
    <property type="entry name" value="Lon_C"/>
    <property type="match status" value="1"/>
</dbReference>
<evidence type="ECO:0000256" key="1">
    <source>
        <dbReference type="PROSITE-ProRule" id="PRU01122"/>
    </source>
</evidence>
<dbReference type="KEGG" id="huw:FPZ11_05855"/>
<dbReference type="InterPro" id="IPR027065">
    <property type="entry name" value="Lon_Prtase"/>
</dbReference>
<evidence type="ECO:0000259" key="2">
    <source>
        <dbReference type="PROSITE" id="PS51786"/>
    </source>
</evidence>
<comment type="similarity">
    <text evidence="1">Belongs to the peptidase S16 family.</text>
</comment>
<dbReference type="InterPro" id="IPR020568">
    <property type="entry name" value="Ribosomal_Su5_D2-typ_SF"/>
</dbReference>
<organism evidence="3 4">
    <name type="scientific">Humibacter ginsenosidimutans</name>
    <dbReference type="NCBI Taxonomy" id="2599293"/>
    <lineage>
        <taxon>Bacteria</taxon>
        <taxon>Bacillati</taxon>
        <taxon>Actinomycetota</taxon>
        <taxon>Actinomycetes</taxon>
        <taxon>Micrococcales</taxon>
        <taxon>Microbacteriaceae</taxon>
        <taxon>Humibacter</taxon>
    </lineage>
</organism>
<keyword evidence="4" id="KW-1185">Reference proteome</keyword>
<dbReference type="SUPFAM" id="SSF50156">
    <property type="entry name" value="PDZ domain-like"/>
    <property type="match status" value="1"/>
</dbReference>
<dbReference type="InterPro" id="IPR001478">
    <property type="entry name" value="PDZ"/>
</dbReference>
<dbReference type="Gene3D" id="3.30.230.10">
    <property type="match status" value="1"/>
</dbReference>
<accession>A0A5B8M7N9</accession>
<dbReference type="InterPro" id="IPR014721">
    <property type="entry name" value="Ribsml_uS5_D2-typ_fold_subgr"/>
</dbReference>
<evidence type="ECO:0000313" key="3">
    <source>
        <dbReference type="EMBL" id="QDZ16728.1"/>
    </source>
</evidence>
<dbReference type="GO" id="GO:0005524">
    <property type="term" value="F:ATP binding"/>
    <property type="evidence" value="ECO:0007669"/>
    <property type="project" value="InterPro"/>
</dbReference>
<reference evidence="3 4" key="1">
    <citation type="submission" date="2019-07" db="EMBL/GenBank/DDBJ databases">
        <title>Full genome sequence of Humibacter sp. WJ7-1.</title>
        <authorList>
            <person name="Im W.-T."/>
        </authorList>
    </citation>
    <scope>NUCLEOTIDE SEQUENCE [LARGE SCALE GENOMIC DNA]</scope>
    <source>
        <strain evidence="3 4">WJ7-1</strain>
    </source>
</reference>
<comment type="catalytic activity">
    <reaction evidence="1">
        <text>Hydrolysis of proteins in presence of ATP.</text>
        <dbReference type="EC" id="3.4.21.53"/>
    </reaction>
</comment>
<sequence length="338" mass="35105">MLLAPAPYVIERPGPVFNTLGYNHPVGQAPANADEKKPLIVIDGHKTYPTKGSLDLLTVSEVGSPDQLPNWWQVITAWASSSQSVIPVGVAFPPGQDLQQQNTENAQLMTDSQKDAVAAALNQLGYDFPQHIVVRQVADGPAKGILKVGDIIDAVDGFEVKGVQSLRDELKKNGAGTPATLSIERDGVKKDVVITPEETAGTVIVGIGAQMEYDFPFSVTIQLDDVGGPSAGQMFALGIMDKLTPGSLNGGAKVAGTGTIDNEGNVGAIGGIRQKMYGARAAGATIFLAPASNCDEVTGHIPAGLHVYAVKTLDDSVKVLDAVRTGGSTASLPTCPAS</sequence>
<keyword evidence="1" id="KW-0378">Hydrolase</keyword>
<dbReference type="OrthoDB" id="2356897at2"/>
<dbReference type="EMBL" id="CP042305">
    <property type="protein sequence ID" value="QDZ16728.1"/>
    <property type="molecule type" value="Genomic_DNA"/>
</dbReference>
<dbReference type="EC" id="3.4.21.53" evidence="1"/>
<dbReference type="AlphaFoldDB" id="A0A5B8M7N9"/>
<proteinExistence type="inferred from homology"/>
<name>A0A5B8M7N9_9MICO</name>
<dbReference type="PANTHER" id="PTHR10046">
    <property type="entry name" value="ATP DEPENDENT LON PROTEASE FAMILY MEMBER"/>
    <property type="match status" value="1"/>
</dbReference>
<feature type="domain" description="Lon proteolytic" evidence="2">
    <location>
        <begin position="225"/>
        <end position="323"/>
    </location>
</feature>